<feature type="transmembrane region" description="Helical" evidence="11">
    <location>
        <begin position="336"/>
        <end position="356"/>
    </location>
</feature>
<dbReference type="GO" id="GO:0005886">
    <property type="term" value="C:plasma membrane"/>
    <property type="evidence" value="ECO:0007669"/>
    <property type="project" value="UniProtKB-SubCell"/>
</dbReference>
<evidence type="ECO:0000256" key="2">
    <source>
        <dbReference type="ARBA" id="ARBA00022448"/>
    </source>
</evidence>
<keyword evidence="9" id="KW-0739">Sodium transport</keyword>
<proteinExistence type="predicted"/>
<dbReference type="GO" id="GO:0098719">
    <property type="term" value="P:sodium ion import across plasma membrane"/>
    <property type="evidence" value="ECO:0007669"/>
    <property type="project" value="TreeGrafter"/>
</dbReference>
<dbReference type="PANTHER" id="PTHR10110:SF86">
    <property type="entry name" value="SODIUM_HYDROGEN EXCHANGER 7"/>
    <property type="match status" value="1"/>
</dbReference>
<feature type="transmembrane region" description="Helical" evidence="11">
    <location>
        <begin position="301"/>
        <end position="324"/>
    </location>
</feature>
<dbReference type="RefSeq" id="WP_004870556.1">
    <property type="nucleotide sequence ID" value="NZ_CP005986.1"/>
</dbReference>
<feature type="transmembrane region" description="Helical" evidence="11">
    <location>
        <begin position="217"/>
        <end position="234"/>
    </location>
</feature>
<keyword evidence="6" id="KW-0915">Sodium</keyword>
<keyword evidence="5 11" id="KW-1133">Transmembrane helix</keyword>
<evidence type="ECO:0000256" key="9">
    <source>
        <dbReference type="ARBA" id="ARBA00023201"/>
    </source>
</evidence>
<feature type="domain" description="Cation/H+ exchanger transmembrane" evidence="12">
    <location>
        <begin position="13"/>
        <end position="393"/>
    </location>
</feature>
<feature type="region of interest" description="Disordered" evidence="10">
    <location>
        <begin position="531"/>
        <end position="554"/>
    </location>
</feature>
<feature type="transmembrane region" description="Helical" evidence="11">
    <location>
        <begin position="368"/>
        <end position="387"/>
    </location>
</feature>
<dbReference type="Gene3D" id="6.10.140.1330">
    <property type="match status" value="1"/>
</dbReference>
<sequence length="554" mass="60500">MNPETLLILFVCASLLAVIANRVRIPYVVALVLGGLLLGSLKLFQAPVLSQDLLFNVVLPGLIFESAYHLPASALWRDRLAIFGLAVPGVLLSIVLTAAVFVWSSHFLGDLEGVVMPFGIALVFGAMVAATDPISVVAIFRQLQAPARLTLLVESESLLNDGTAIVFFTLFLGIAMGSSAHWTSLATSFLEIVGGGILVGGFIGWLAAEWIKRVDDAMVEITLTILAAYGSFLAADQLGYSGVISTVAAGLVCGATGIRQGMAPSVSLAVNTFWEYLGFVLNSLVFLLVGFTIHLPELFRVWPLILAAYVAITLARASVVYGVGALLSKTRSHIPWIWHFILLWGGVRGALSMVLVLSLPPHFPYREILVNLVFGVVLLTILIQGLTMTPIAKSLGIIDPNDRWSVLEARRMRLRLAQGTLDDLERLRREEFYSEEAVELIRKHFVAIQESSRASLGNLDFDPAKRLQGDFTRLYQRLLARQKKRLLDAQQAGLISQRTFDELRADLDAETLDLESQPRALRERWLEELRTQESEAGAAAAARSPESGTDPSAE</sequence>
<evidence type="ECO:0000256" key="11">
    <source>
        <dbReference type="SAM" id="Phobius"/>
    </source>
</evidence>
<protein>
    <submittedName>
        <fullName evidence="13">Na+/H+ antiporter</fullName>
    </submittedName>
</protein>
<feature type="transmembrane region" description="Helical" evidence="11">
    <location>
        <begin position="188"/>
        <end position="208"/>
    </location>
</feature>
<dbReference type="InterPro" id="IPR018422">
    <property type="entry name" value="Cation/H_exchanger_CPA1"/>
</dbReference>
<reference evidence="13 14" key="1">
    <citation type="journal article" date="2009" name="J. Bacteriol.">
        <title>Draft genome sequence of the extremely acidophilic bacterium Acidithiobacillus caldus ATCC 51756 reveals metabolic versatility in the genus Acidithiobacillus.</title>
        <authorList>
            <person name="Valdes J."/>
            <person name="Quatrini R."/>
            <person name="Hallberg K."/>
            <person name="Dopson M."/>
            <person name="Valenzuela P.D."/>
            <person name="Holmes D.S."/>
        </authorList>
    </citation>
    <scope>NUCLEOTIDE SEQUENCE [LARGE SCALE GENOMIC DNA]</scope>
    <source>
        <strain evidence="14">ATCC 51756 / DSM 8584 / KU</strain>
    </source>
</reference>
<feature type="transmembrane region" description="Helical" evidence="11">
    <location>
        <begin position="273"/>
        <end position="295"/>
    </location>
</feature>
<dbReference type="eggNOG" id="COG0025">
    <property type="taxonomic scope" value="Bacteria"/>
</dbReference>
<keyword evidence="4 11" id="KW-0812">Transmembrane</keyword>
<dbReference type="Proteomes" id="UP000005522">
    <property type="component" value="Chromosome"/>
</dbReference>
<dbReference type="Pfam" id="PF00999">
    <property type="entry name" value="Na_H_Exchanger"/>
    <property type="match status" value="1"/>
</dbReference>
<dbReference type="GO" id="GO:0015385">
    <property type="term" value="F:sodium:proton antiporter activity"/>
    <property type="evidence" value="ECO:0007669"/>
    <property type="project" value="InterPro"/>
</dbReference>
<dbReference type="InterPro" id="IPR006153">
    <property type="entry name" value="Cation/H_exchanger_TM"/>
</dbReference>
<evidence type="ECO:0000256" key="4">
    <source>
        <dbReference type="ARBA" id="ARBA00022692"/>
    </source>
</evidence>
<dbReference type="EMBL" id="CP005986">
    <property type="protein sequence ID" value="AIA54353.1"/>
    <property type="molecule type" value="Genomic_DNA"/>
</dbReference>
<evidence type="ECO:0000313" key="14">
    <source>
        <dbReference type="Proteomes" id="UP000005522"/>
    </source>
</evidence>
<dbReference type="AlphaFoldDB" id="A0A059ZS69"/>
<keyword evidence="7" id="KW-0406">Ion transport</keyword>
<dbReference type="HOGENOM" id="CLU_005912_8_1_6"/>
<evidence type="ECO:0000256" key="6">
    <source>
        <dbReference type="ARBA" id="ARBA00023053"/>
    </source>
</evidence>
<evidence type="ECO:0000256" key="8">
    <source>
        <dbReference type="ARBA" id="ARBA00023136"/>
    </source>
</evidence>
<evidence type="ECO:0000313" key="13">
    <source>
        <dbReference type="EMBL" id="AIA54353.1"/>
    </source>
</evidence>
<feature type="transmembrane region" description="Helical" evidence="11">
    <location>
        <begin position="115"/>
        <end position="140"/>
    </location>
</feature>
<evidence type="ECO:0000256" key="5">
    <source>
        <dbReference type="ARBA" id="ARBA00022989"/>
    </source>
</evidence>
<dbReference type="PANTHER" id="PTHR10110">
    <property type="entry name" value="SODIUM/HYDROGEN EXCHANGER"/>
    <property type="match status" value="1"/>
</dbReference>
<evidence type="ECO:0000256" key="1">
    <source>
        <dbReference type="ARBA" id="ARBA00004651"/>
    </source>
</evidence>
<evidence type="ECO:0000259" key="12">
    <source>
        <dbReference type="Pfam" id="PF00999"/>
    </source>
</evidence>
<evidence type="ECO:0000256" key="3">
    <source>
        <dbReference type="ARBA" id="ARBA00022475"/>
    </source>
</evidence>
<dbReference type="KEGG" id="acz:Acaty_c0465"/>
<feature type="transmembrane region" description="Helical" evidence="11">
    <location>
        <begin position="44"/>
        <end position="68"/>
    </location>
</feature>
<gene>
    <name evidence="13" type="ORF">Acaty_c0465</name>
</gene>
<keyword evidence="3" id="KW-1003">Cell membrane</keyword>
<dbReference type="GO" id="GO:0015386">
    <property type="term" value="F:potassium:proton antiporter activity"/>
    <property type="evidence" value="ECO:0007669"/>
    <property type="project" value="TreeGrafter"/>
</dbReference>
<keyword evidence="2" id="KW-0813">Transport</keyword>
<name>A0A059ZS69_ACICK</name>
<feature type="transmembrane region" description="Helical" evidence="11">
    <location>
        <begin position="80"/>
        <end position="103"/>
    </location>
</feature>
<dbReference type="GO" id="GO:0051453">
    <property type="term" value="P:regulation of intracellular pH"/>
    <property type="evidence" value="ECO:0007669"/>
    <property type="project" value="TreeGrafter"/>
</dbReference>
<evidence type="ECO:0000256" key="10">
    <source>
        <dbReference type="SAM" id="MobiDB-lite"/>
    </source>
</evidence>
<organism evidence="13 14">
    <name type="scientific">Acidithiobacillus caldus (strain ATCC 51756 / DSM 8584 / KU)</name>
    <dbReference type="NCBI Taxonomy" id="637389"/>
    <lineage>
        <taxon>Bacteria</taxon>
        <taxon>Pseudomonadati</taxon>
        <taxon>Pseudomonadota</taxon>
        <taxon>Acidithiobacillia</taxon>
        <taxon>Acidithiobacillales</taxon>
        <taxon>Acidithiobacillaceae</taxon>
        <taxon>Acidithiobacillus</taxon>
    </lineage>
</organism>
<comment type="subcellular location">
    <subcellularLocation>
        <location evidence="1">Cell membrane</location>
        <topology evidence="1">Multi-pass membrane protein</topology>
    </subcellularLocation>
</comment>
<keyword evidence="8 11" id="KW-0472">Membrane</keyword>
<feature type="transmembrane region" description="Helical" evidence="11">
    <location>
        <begin position="240"/>
        <end position="261"/>
    </location>
</feature>
<accession>A0A059ZS69</accession>
<evidence type="ECO:0000256" key="7">
    <source>
        <dbReference type="ARBA" id="ARBA00023065"/>
    </source>
</evidence>